<dbReference type="Proteomes" id="UP001160148">
    <property type="component" value="Unassembled WGS sequence"/>
</dbReference>
<dbReference type="EMBL" id="CARXXK010000001">
    <property type="protein sequence ID" value="CAI6347662.1"/>
    <property type="molecule type" value="Genomic_DNA"/>
</dbReference>
<evidence type="ECO:0000313" key="1">
    <source>
        <dbReference type="EMBL" id="CAI6347662.1"/>
    </source>
</evidence>
<reference evidence="1 2" key="1">
    <citation type="submission" date="2023-01" db="EMBL/GenBank/DDBJ databases">
        <authorList>
            <person name="Whitehead M."/>
        </authorList>
    </citation>
    <scope>NUCLEOTIDE SEQUENCE [LARGE SCALE GENOMIC DNA]</scope>
</reference>
<evidence type="ECO:0000313" key="2">
    <source>
        <dbReference type="Proteomes" id="UP001160148"/>
    </source>
</evidence>
<gene>
    <name evidence="1" type="ORF">MEUPH1_LOCUS4429</name>
</gene>
<dbReference type="AlphaFoldDB" id="A0AAV0VWU2"/>
<organism evidence="1 2">
    <name type="scientific">Macrosiphum euphorbiae</name>
    <name type="common">potato aphid</name>
    <dbReference type="NCBI Taxonomy" id="13131"/>
    <lineage>
        <taxon>Eukaryota</taxon>
        <taxon>Metazoa</taxon>
        <taxon>Ecdysozoa</taxon>
        <taxon>Arthropoda</taxon>
        <taxon>Hexapoda</taxon>
        <taxon>Insecta</taxon>
        <taxon>Pterygota</taxon>
        <taxon>Neoptera</taxon>
        <taxon>Paraneoptera</taxon>
        <taxon>Hemiptera</taxon>
        <taxon>Sternorrhyncha</taxon>
        <taxon>Aphidomorpha</taxon>
        <taxon>Aphidoidea</taxon>
        <taxon>Aphididae</taxon>
        <taxon>Macrosiphini</taxon>
        <taxon>Macrosiphum</taxon>
    </lineage>
</organism>
<protein>
    <submittedName>
        <fullName evidence="1">Uncharacterized protein</fullName>
    </submittedName>
</protein>
<name>A0AAV0VWU2_9HEMI</name>
<keyword evidence="2" id="KW-1185">Reference proteome</keyword>
<comment type="caution">
    <text evidence="1">The sequence shown here is derived from an EMBL/GenBank/DDBJ whole genome shotgun (WGS) entry which is preliminary data.</text>
</comment>
<proteinExistence type="predicted"/>
<sequence>MCIFLDYIGEKPFDNIAITEHGTAGFRQSITVEILPDLCHLQSTDCVQICDHDIVTPEIQSAIPACSDAGKLMTML</sequence>
<accession>A0AAV0VWU2</accession>